<protein>
    <submittedName>
        <fullName evidence="2">DNA topoisomerase IB</fullName>
    </submittedName>
</protein>
<feature type="domain" description="DNA topoisomerase IB N-terminal" evidence="1">
    <location>
        <begin position="22"/>
        <end position="51"/>
    </location>
</feature>
<comment type="caution">
    <text evidence="2">The sequence shown here is derived from an EMBL/GenBank/DDBJ whole genome shotgun (WGS) entry which is preliminary data.</text>
</comment>
<dbReference type="Gene3D" id="3.30.66.10">
    <property type="entry name" value="DNA topoisomerase I domain"/>
    <property type="match status" value="1"/>
</dbReference>
<sequence>MHELRRSDPAEPGITRRRRGRSFTYAYADGRPVRDRGTLARIRALALPPAW</sequence>
<accession>A0ABW3E3P0</accession>
<reference evidence="3" key="1">
    <citation type="journal article" date="2019" name="Int. J. Syst. Evol. Microbiol.">
        <title>The Global Catalogue of Microorganisms (GCM) 10K type strain sequencing project: providing services to taxonomists for standard genome sequencing and annotation.</title>
        <authorList>
            <consortium name="The Broad Institute Genomics Platform"/>
            <consortium name="The Broad Institute Genome Sequencing Center for Infectious Disease"/>
            <person name="Wu L."/>
            <person name="Ma J."/>
        </authorList>
    </citation>
    <scope>NUCLEOTIDE SEQUENCE [LARGE SCALE GENOMIC DNA]</scope>
    <source>
        <strain evidence="3">CCUG 62974</strain>
    </source>
</reference>
<name>A0ABW3E3P0_9ACTN</name>
<proteinExistence type="predicted"/>
<dbReference type="EMBL" id="JBHTHX010002617">
    <property type="protein sequence ID" value="MFD0890698.1"/>
    <property type="molecule type" value="Genomic_DNA"/>
</dbReference>
<feature type="non-terminal residue" evidence="2">
    <location>
        <position position="51"/>
    </location>
</feature>
<organism evidence="2 3">
    <name type="scientific">Streptosporangium algeriense</name>
    <dbReference type="NCBI Taxonomy" id="1682748"/>
    <lineage>
        <taxon>Bacteria</taxon>
        <taxon>Bacillati</taxon>
        <taxon>Actinomycetota</taxon>
        <taxon>Actinomycetes</taxon>
        <taxon>Streptosporangiales</taxon>
        <taxon>Streptosporangiaceae</taxon>
        <taxon>Streptosporangium</taxon>
    </lineage>
</organism>
<dbReference type="Pfam" id="PF21338">
    <property type="entry name" value="Top1B_N_bact"/>
    <property type="match status" value="1"/>
</dbReference>
<evidence type="ECO:0000259" key="1">
    <source>
        <dbReference type="Pfam" id="PF21338"/>
    </source>
</evidence>
<keyword evidence="3" id="KW-1185">Reference proteome</keyword>
<gene>
    <name evidence="2" type="ORF">ACFQ08_39650</name>
</gene>
<dbReference type="Proteomes" id="UP001597024">
    <property type="component" value="Unassembled WGS sequence"/>
</dbReference>
<evidence type="ECO:0000313" key="3">
    <source>
        <dbReference type="Proteomes" id="UP001597024"/>
    </source>
</evidence>
<evidence type="ECO:0000313" key="2">
    <source>
        <dbReference type="EMBL" id="MFD0890698.1"/>
    </source>
</evidence>
<dbReference type="InterPro" id="IPR049331">
    <property type="entry name" value="Top1B_N_bact"/>
</dbReference>
<dbReference type="InterPro" id="IPR035447">
    <property type="entry name" value="DNA_topo_I_N_sf"/>
</dbReference>